<dbReference type="Pfam" id="PF02537">
    <property type="entry name" value="CRCB"/>
    <property type="match status" value="1"/>
</dbReference>
<accession>A0A7X2LZ86</accession>
<dbReference type="GO" id="GO:0062054">
    <property type="term" value="F:fluoride channel activity"/>
    <property type="evidence" value="ECO:0007669"/>
    <property type="project" value="UniProtKB-UniRule"/>
</dbReference>
<reference evidence="11 12" key="1">
    <citation type="submission" date="2019-11" db="EMBL/GenBank/DDBJ databases">
        <title>Bacillus lacus genome.</title>
        <authorList>
            <person name="Allen C.J."/>
            <person name="Newman J.D."/>
        </authorList>
    </citation>
    <scope>NUCLEOTIDE SEQUENCE [LARGE SCALE GENOMIC DNA]</scope>
    <source>
        <strain evidence="11 12">KCTC 33946</strain>
    </source>
</reference>
<dbReference type="GO" id="GO:0005886">
    <property type="term" value="C:plasma membrane"/>
    <property type="evidence" value="ECO:0007669"/>
    <property type="project" value="UniProtKB-SubCell"/>
</dbReference>
<dbReference type="InterPro" id="IPR003691">
    <property type="entry name" value="FluC"/>
</dbReference>
<organism evidence="11 12">
    <name type="scientific">Metabacillus lacus</name>
    <dbReference type="NCBI Taxonomy" id="1983721"/>
    <lineage>
        <taxon>Bacteria</taxon>
        <taxon>Bacillati</taxon>
        <taxon>Bacillota</taxon>
        <taxon>Bacilli</taxon>
        <taxon>Bacillales</taxon>
        <taxon>Bacillaceae</taxon>
        <taxon>Metabacillus</taxon>
    </lineage>
</organism>
<keyword evidence="2 10" id="KW-1003">Cell membrane</keyword>
<proteinExistence type="inferred from homology"/>
<keyword evidence="12" id="KW-1185">Reference proteome</keyword>
<evidence type="ECO:0000256" key="5">
    <source>
        <dbReference type="ARBA" id="ARBA00023136"/>
    </source>
</evidence>
<evidence type="ECO:0000256" key="4">
    <source>
        <dbReference type="ARBA" id="ARBA00022989"/>
    </source>
</evidence>
<comment type="caution">
    <text evidence="11">The sequence shown here is derived from an EMBL/GenBank/DDBJ whole genome shotgun (WGS) entry which is preliminary data.</text>
</comment>
<dbReference type="AlphaFoldDB" id="A0A7X2LZ86"/>
<keyword evidence="3 10" id="KW-0812">Transmembrane</keyword>
<comment type="subcellular location">
    <subcellularLocation>
        <location evidence="1 10">Cell membrane</location>
        <topology evidence="1 10">Multi-pass membrane protein</topology>
    </subcellularLocation>
</comment>
<evidence type="ECO:0000256" key="3">
    <source>
        <dbReference type="ARBA" id="ARBA00022692"/>
    </source>
</evidence>
<evidence type="ECO:0000256" key="7">
    <source>
        <dbReference type="ARBA" id="ARBA00035120"/>
    </source>
</evidence>
<keyword evidence="6 10" id="KW-0407">Ion channel</keyword>
<sequence>MTLLAVGAGGIAGAVLRYSIAYLLDTHEVIAPLKTLLVNVIGSFLLGYLQGLASVHKLPRWLVLGFGTGLIGSFTTFSTLSLELVQYALIDELLRALIYLLSSFWLGLLFVYAGYQAGKFKKV</sequence>
<evidence type="ECO:0000256" key="10">
    <source>
        <dbReference type="HAMAP-Rule" id="MF_00454"/>
    </source>
</evidence>
<dbReference type="EMBL" id="WKKI01000004">
    <property type="protein sequence ID" value="MRX71419.1"/>
    <property type="molecule type" value="Genomic_DNA"/>
</dbReference>
<evidence type="ECO:0000256" key="9">
    <source>
        <dbReference type="ARBA" id="ARBA00049940"/>
    </source>
</evidence>
<keyword evidence="10" id="KW-0406">Ion transport</keyword>
<dbReference type="GO" id="GO:0046872">
    <property type="term" value="F:metal ion binding"/>
    <property type="evidence" value="ECO:0007669"/>
    <property type="project" value="UniProtKB-KW"/>
</dbReference>
<feature type="binding site" evidence="10">
    <location>
        <position position="75"/>
    </location>
    <ligand>
        <name>Na(+)</name>
        <dbReference type="ChEBI" id="CHEBI:29101"/>
        <note>structural</note>
    </ligand>
</feature>
<keyword evidence="4 10" id="KW-1133">Transmembrane helix</keyword>
<keyword evidence="10" id="KW-0479">Metal-binding</keyword>
<comment type="function">
    <text evidence="9 10">Fluoride-specific ion channel. Important for reducing fluoride concentration in the cell, thus reducing its toxicity.</text>
</comment>
<comment type="similarity">
    <text evidence="7 10">Belongs to the fluoride channel Fluc/FEX (TC 1.A.43) family.</text>
</comment>
<dbReference type="OrthoDB" id="9799631at2"/>
<keyword evidence="10" id="KW-0813">Transport</keyword>
<dbReference type="PANTHER" id="PTHR28259:SF1">
    <property type="entry name" value="FLUORIDE EXPORT PROTEIN 1-RELATED"/>
    <property type="match status" value="1"/>
</dbReference>
<evidence type="ECO:0000313" key="11">
    <source>
        <dbReference type="EMBL" id="MRX71419.1"/>
    </source>
</evidence>
<comment type="catalytic activity">
    <reaction evidence="8">
        <text>fluoride(in) = fluoride(out)</text>
        <dbReference type="Rhea" id="RHEA:76159"/>
        <dbReference type="ChEBI" id="CHEBI:17051"/>
    </reaction>
    <physiologicalReaction direction="left-to-right" evidence="8">
        <dbReference type="Rhea" id="RHEA:76160"/>
    </physiologicalReaction>
</comment>
<feature type="transmembrane region" description="Helical" evidence="10">
    <location>
        <begin position="61"/>
        <end position="90"/>
    </location>
</feature>
<feature type="transmembrane region" description="Helical" evidence="10">
    <location>
        <begin position="96"/>
        <end position="115"/>
    </location>
</feature>
<feature type="transmembrane region" description="Helical" evidence="10">
    <location>
        <begin position="31"/>
        <end position="49"/>
    </location>
</feature>
<name>A0A7X2LZ86_9BACI</name>
<evidence type="ECO:0000256" key="1">
    <source>
        <dbReference type="ARBA" id="ARBA00004651"/>
    </source>
</evidence>
<dbReference type="Proteomes" id="UP000448867">
    <property type="component" value="Unassembled WGS sequence"/>
</dbReference>
<keyword evidence="10" id="KW-0915">Sodium</keyword>
<dbReference type="PANTHER" id="PTHR28259">
    <property type="entry name" value="FLUORIDE EXPORT PROTEIN 1-RELATED"/>
    <property type="match status" value="1"/>
</dbReference>
<keyword evidence="5 10" id="KW-0472">Membrane</keyword>
<evidence type="ECO:0000313" key="12">
    <source>
        <dbReference type="Proteomes" id="UP000448867"/>
    </source>
</evidence>
<dbReference type="GO" id="GO:0140114">
    <property type="term" value="P:cellular detoxification of fluoride"/>
    <property type="evidence" value="ECO:0007669"/>
    <property type="project" value="UniProtKB-UniRule"/>
</dbReference>
<comment type="activity regulation">
    <text evidence="10">Na(+) is not transported, but it plays an essential structural role and its presence is essential for fluoride channel function.</text>
</comment>
<feature type="binding site" evidence="10">
    <location>
        <position position="72"/>
    </location>
    <ligand>
        <name>Na(+)</name>
        <dbReference type="ChEBI" id="CHEBI:29101"/>
        <note>structural</note>
    </ligand>
</feature>
<dbReference type="HAMAP" id="MF_00454">
    <property type="entry name" value="FluC"/>
    <property type="match status" value="1"/>
</dbReference>
<evidence type="ECO:0000256" key="6">
    <source>
        <dbReference type="ARBA" id="ARBA00023303"/>
    </source>
</evidence>
<evidence type="ECO:0000256" key="8">
    <source>
        <dbReference type="ARBA" id="ARBA00035585"/>
    </source>
</evidence>
<gene>
    <name evidence="10" type="primary">fluC</name>
    <name evidence="10" type="synonym">crcB</name>
    <name evidence="11" type="ORF">GJU40_04430</name>
</gene>
<evidence type="ECO:0000256" key="2">
    <source>
        <dbReference type="ARBA" id="ARBA00022475"/>
    </source>
</evidence>
<dbReference type="RefSeq" id="WP_154306543.1">
    <property type="nucleotide sequence ID" value="NZ_WKKI01000004.1"/>
</dbReference>
<protein>
    <recommendedName>
        <fullName evidence="10">Fluoride-specific ion channel FluC</fullName>
    </recommendedName>
</protein>